<organism evidence="5 6">
    <name type="scientific">Iphiclides podalirius</name>
    <name type="common">scarce swallowtail</name>
    <dbReference type="NCBI Taxonomy" id="110791"/>
    <lineage>
        <taxon>Eukaryota</taxon>
        <taxon>Metazoa</taxon>
        <taxon>Ecdysozoa</taxon>
        <taxon>Arthropoda</taxon>
        <taxon>Hexapoda</taxon>
        <taxon>Insecta</taxon>
        <taxon>Pterygota</taxon>
        <taxon>Neoptera</taxon>
        <taxon>Endopterygota</taxon>
        <taxon>Lepidoptera</taxon>
        <taxon>Glossata</taxon>
        <taxon>Ditrysia</taxon>
        <taxon>Papilionoidea</taxon>
        <taxon>Papilionidae</taxon>
        <taxon>Papilioninae</taxon>
        <taxon>Iphiclides</taxon>
    </lineage>
</organism>
<dbReference type="SUPFAM" id="SSF51011">
    <property type="entry name" value="Glycosyl hydrolase domain"/>
    <property type="match status" value="1"/>
</dbReference>
<dbReference type="EMBL" id="OW152837">
    <property type="protein sequence ID" value="CAH2058289.1"/>
    <property type="molecule type" value="Genomic_DNA"/>
</dbReference>
<dbReference type="InterPro" id="IPR017853">
    <property type="entry name" value="GH"/>
</dbReference>
<evidence type="ECO:0000313" key="5">
    <source>
        <dbReference type="EMBL" id="CAH2058289.1"/>
    </source>
</evidence>
<dbReference type="Proteomes" id="UP000837857">
    <property type="component" value="Chromosome 25"/>
</dbReference>
<dbReference type="Pfam" id="PF16499">
    <property type="entry name" value="Melibiase_2"/>
    <property type="match status" value="1"/>
</dbReference>
<keyword evidence="2 4" id="KW-0378">Hydrolase</keyword>
<evidence type="ECO:0000256" key="3">
    <source>
        <dbReference type="ARBA" id="ARBA00023295"/>
    </source>
</evidence>
<name>A0ABN8IIB8_9NEOP</name>
<dbReference type="Gene3D" id="2.60.40.1180">
    <property type="entry name" value="Golgi alpha-mannosidase II"/>
    <property type="match status" value="1"/>
</dbReference>
<keyword evidence="3 4" id="KW-0326">Glycosidase</keyword>
<proteinExistence type="inferred from homology"/>
<feature type="non-terminal residue" evidence="5">
    <location>
        <position position="1"/>
    </location>
</feature>
<dbReference type="CDD" id="cd14792">
    <property type="entry name" value="GH27"/>
    <property type="match status" value="1"/>
</dbReference>
<comment type="similarity">
    <text evidence="1 4">Belongs to the glycosyl hydrolase 27 family.</text>
</comment>
<dbReference type="SUPFAM" id="SSF51445">
    <property type="entry name" value="(Trans)glycosidases"/>
    <property type="match status" value="1"/>
</dbReference>
<dbReference type="PANTHER" id="PTHR11452:SF83">
    <property type="entry name" value="ALPHA-GALACTOSIDASE"/>
    <property type="match status" value="1"/>
</dbReference>
<comment type="subunit">
    <text evidence="4">Homodimer.</text>
</comment>
<protein>
    <recommendedName>
        <fullName evidence="4">Alpha-galactosidase</fullName>
        <ecNumber evidence="4">3.2.1.-</ecNumber>
    </recommendedName>
</protein>
<keyword evidence="4" id="KW-1015">Disulfide bond</keyword>
<dbReference type="PRINTS" id="PR00740">
    <property type="entry name" value="GLHYDRLASE27"/>
</dbReference>
<gene>
    <name evidence="5" type="ORF">IPOD504_LOCUS10526</name>
</gene>
<dbReference type="PANTHER" id="PTHR11452">
    <property type="entry name" value="ALPHA-GALACTOSIDASE/ALPHA-N-ACETYLGALACTOSAMINIDASE"/>
    <property type="match status" value="1"/>
</dbReference>
<dbReference type="EC" id="3.2.1.-" evidence="4"/>
<dbReference type="Gene3D" id="3.20.20.70">
    <property type="entry name" value="Aldolase class I"/>
    <property type="match status" value="1"/>
</dbReference>
<accession>A0ABN8IIB8</accession>
<sequence>MEHVSVKLLDNGLARTPPMGWMSWGYFKCGANCTKNPQKCLDENLILSVADSFYKEGYQEAGYEYIIIDDCWSERTRGKDGRLVADRQRFPNGMKYISDYIHARGLKFGLYTNVADVTCMYYPGSRGHFETDAITFAEWGVDYLKLDGCYVNEDSLDRAYVEMGRYLNKTGRPMLYSCSWPYYIEYIHNKVMDYGKIAPYCNMWRNYHDVKTSWWAVRTIITYYQSHHSQYSKYHGPGQWYDPDMLVFGTGALTEGQSRVQLVVYVMLSAPLLLSCRMSRLTPYERALLQNMDLISVGQDPLGLMAEPHKFTDAITLWVKRHLPMKGDRFHSFSLALVNLDNVDDTVSFTPGDYGLNSTDGYTVLDVLNGKFLRNITLRDTITLTVPQEDVVMYTMFAL</sequence>
<evidence type="ECO:0000256" key="2">
    <source>
        <dbReference type="ARBA" id="ARBA00022801"/>
    </source>
</evidence>
<keyword evidence="6" id="KW-1185">Reference proteome</keyword>
<evidence type="ECO:0000256" key="1">
    <source>
        <dbReference type="ARBA" id="ARBA00009743"/>
    </source>
</evidence>
<dbReference type="InterPro" id="IPR013785">
    <property type="entry name" value="Aldolase_TIM"/>
</dbReference>
<reference evidence="5" key="1">
    <citation type="submission" date="2022-03" db="EMBL/GenBank/DDBJ databases">
        <authorList>
            <person name="Martin H S."/>
        </authorList>
    </citation>
    <scope>NUCLEOTIDE SEQUENCE</scope>
</reference>
<dbReference type="InterPro" id="IPR013780">
    <property type="entry name" value="Glyco_hydro_b"/>
</dbReference>
<evidence type="ECO:0000313" key="6">
    <source>
        <dbReference type="Proteomes" id="UP000837857"/>
    </source>
</evidence>
<evidence type="ECO:0000256" key="4">
    <source>
        <dbReference type="RuleBase" id="RU361168"/>
    </source>
</evidence>
<dbReference type="InterPro" id="IPR002241">
    <property type="entry name" value="Glyco_hydro_27"/>
</dbReference>